<dbReference type="Pfam" id="PF02823">
    <property type="entry name" value="ATP-synt_DE_N"/>
    <property type="match status" value="1"/>
</dbReference>
<dbReference type="Gene3D" id="2.60.15.10">
    <property type="entry name" value="F0F1 ATP synthase delta/epsilon subunit, N-terminal"/>
    <property type="match status" value="1"/>
</dbReference>
<dbReference type="CDD" id="cd12152">
    <property type="entry name" value="F1-ATPase_delta"/>
    <property type="match status" value="1"/>
</dbReference>
<evidence type="ECO:0000256" key="4">
    <source>
        <dbReference type="ARBA" id="ARBA00023065"/>
    </source>
</evidence>
<dbReference type="HAMAP" id="MF_00530">
    <property type="entry name" value="ATP_synth_epsil_bac"/>
    <property type="match status" value="1"/>
</dbReference>
<name>A0A1H6EK81_9PSEU</name>
<comment type="subunit">
    <text evidence="8 9">F-type ATPases have 2 components, CF(1) - the catalytic core - and CF(0) - the membrane proton channel. CF(1) has five subunits: alpha(3), beta(3), gamma(1), delta(1), epsilon(1). CF(0) has three main subunits: a, b and c.</text>
</comment>
<evidence type="ECO:0000259" key="10">
    <source>
        <dbReference type="Pfam" id="PF02823"/>
    </source>
</evidence>
<protein>
    <recommendedName>
        <fullName evidence="8">ATP synthase epsilon chain</fullName>
    </recommendedName>
    <alternativeName>
        <fullName evidence="8">ATP synthase F1 sector epsilon subunit</fullName>
    </alternativeName>
    <alternativeName>
        <fullName evidence="8">F-ATPase epsilon subunit</fullName>
    </alternativeName>
</protein>
<dbReference type="NCBIfam" id="NF001852">
    <property type="entry name" value="PRK00571.2-5"/>
    <property type="match status" value="1"/>
</dbReference>
<keyword evidence="8" id="KW-0375">Hydrogen ion transport</keyword>
<keyword evidence="5 8" id="KW-0472">Membrane</keyword>
<keyword evidence="3 8" id="KW-0813">Transport</keyword>
<dbReference type="GO" id="GO:0005524">
    <property type="term" value="F:ATP binding"/>
    <property type="evidence" value="ECO:0007669"/>
    <property type="project" value="UniProtKB-UniRule"/>
</dbReference>
<comment type="similarity">
    <text evidence="2 8 9">Belongs to the ATPase epsilon chain family.</text>
</comment>
<accession>A0A1I2CUE6</accession>
<evidence type="ECO:0000256" key="1">
    <source>
        <dbReference type="ARBA" id="ARBA00004202"/>
    </source>
</evidence>
<sequence>MANMSVQLVAVERRLWSGEATAVVAQTTEGEIGVLPGHEPLLGELIEGGVVRITTAAKETVTAAVHGGFLSVTSGGVSVLAESAELADEIDVAQAREDVKSADEQARARALSRLRAAGHSA</sequence>
<evidence type="ECO:0000256" key="8">
    <source>
        <dbReference type="HAMAP-Rule" id="MF_00530"/>
    </source>
</evidence>
<keyword evidence="7 8" id="KW-0066">ATP synthesis</keyword>
<evidence type="ECO:0000256" key="3">
    <source>
        <dbReference type="ARBA" id="ARBA00022448"/>
    </source>
</evidence>
<dbReference type="PANTHER" id="PTHR13822:SF10">
    <property type="entry name" value="ATP SYNTHASE EPSILON CHAIN, CHLOROPLASTIC"/>
    <property type="match status" value="1"/>
</dbReference>
<keyword evidence="8" id="KW-1003">Cell membrane</keyword>
<comment type="subcellular location">
    <subcellularLocation>
        <location evidence="1 8">Cell membrane</location>
        <topology evidence="1 8">Peripheral membrane protein</topology>
    </subcellularLocation>
</comment>
<evidence type="ECO:0000313" key="12">
    <source>
        <dbReference type="EMBL" id="SFE71340.1"/>
    </source>
</evidence>
<proteinExistence type="inferred from homology"/>
<evidence type="ECO:0000256" key="6">
    <source>
        <dbReference type="ARBA" id="ARBA00023196"/>
    </source>
</evidence>
<evidence type="ECO:0000256" key="9">
    <source>
        <dbReference type="RuleBase" id="RU003656"/>
    </source>
</evidence>
<feature type="domain" description="ATP synthase F1 complex delta/epsilon subunit N-terminal" evidence="10">
    <location>
        <begin position="4"/>
        <end position="84"/>
    </location>
</feature>
<dbReference type="InterPro" id="IPR020546">
    <property type="entry name" value="ATP_synth_F1_dsu/esu_N"/>
</dbReference>
<organism evidence="11 14">
    <name type="scientific">Saccharopolyspora kobensis</name>
    <dbReference type="NCBI Taxonomy" id="146035"/>
    <lineage>
        <taxon>Bacteria</taxon>
        <taxon>Bacillati</taxon>
        <taxon>Actinomycetota</taxon>
        <taxon>Actinomycetes</taxon>
        <taxon>Pseudonocardiales</taxon>
        <taxon>Pseudonocardiaceae</taxon>
        <taxon>Saccharopolyspora</taxon>
    </lineage>
</organism>
<evidence type="ECO:0000313" key="11">
    <source>
        <dbReference type="EMBL" id="SEG98262.1"/>
    </source>
</evidence>
<evidence type="ECO:0000256" key="5">
    <source>
        <dbReference type="ARBA" id="ARBA00023136"/>
    </source>
</evidence>
<evidence type="ECO:0000256" key="7">
    <source>
        <dbReference type="ARBA" id="ARBA00023310"/>
    </source>
</evidence>
<dbReference type="SUPFAM" id="SSF51344">
    <property type="entry name" value="Epsilon subunit of F1F0-ATP synthase N-terminal domain"/>
    <property type="match status" value="1"/>
</dbReference>
<dbReference type="GO" id="GO:0005886">
    <property type="term" value="C:plasma membrane"/>
    <property type="evidence" value="ECO:0007669"/>
    <property type="project" value="UniProtKB-SubCell"/>
</dbReference>
<dbReference type="GO" id="GO:0046933">
    <property type="term" value="F:proton-transporting ATP synthase activity, rotational mechanism"/>
    <property type="evidence" value="ECO:0007669"/>
    <property type="project" value="UniProtKB-UniRule"/>
</dbReference>
<dbReference type="EMBL" id="FOME01000013">
    <property type="protein sequence ID" value="SFE71340.1"/>
    <property type="molecule type" value="Genomic_DNA"/>
</dbReference>
<dbReference type="InterPro" id="IPR001469">
    <property type="entry name" value="ATP_synth_F1_dsu/esu"/>
</dbReference>
<accession>A0A1H6EK81</accession>
<dbReference type="Proteomes" id="UP000236729">
    <property type="component" value="Unassembled WGS sequence"/>
</dbReference>
<keyword evidence="6 8" id="KW-0139">CF(1)</keyword>
<reference evidence="13 14" key="1">
    <citation type="submission" date="2016-10" db="EMBL/GenBank/DDBJ databases">
        <authorList>
            <person name="Varghese N."/>
            <person name="Submissions S."/>
        </authorList>
    </citation>
    <scope>NUCLEOTIDE SEQUENCE [LARGE SCALE GENOMIC DNA]</scope>
    <source>
        <strain evidence="14">ATCC 20501</strain>
        <strain evidence="12 13">CGMCC 4.3529</strain>
    </source>
</reference>
<dbReference type="Proteomes" id="UP000199690">
    <property type="component" value="Unassembled WGS sequence"/>
</dbReference>
<dbReference type="RefSeq" id="WP_093159932.1">
    <property type="nucleotide sequence ID" value="NZ_FNVB01000018.1"/>
</dbReference>
<keyword evidence="13" id="KW-1185">Reference proteome</keyword>
<evidence type="ECO:0000256" key="2">
    <source>
        <dbReference type="ARBA" id="ARBA00005712"/>
    </source>
</evidence>
<dbReference type="EMBL" id="FNVB01000018">
    <property type="protein sequence ID" value="SEG98262.1"/>
    <property type="molecule type" value="Genomic_DNA"/>
</dbReference>
<dbReference type="NCBIfam" id="TIGR01216">
    <property type="entry name" value="ATP_synt_epsi"/>
    <property type="match status" value="1"/>
</dbReference>
<dbReference type="PANTHER" id="PTHR13822">
    <property type="entry name" value="ATP SYNTHASE DELTA/EPSILON CHAIN"/>
    <property type="match status" value="1"/>
</dbReference>
<keyword evidence="4 8" id="KW-0406">Ion transport</keyword>
<dbReference type="AlphaFoldDB" id="A0A1H6EK81"/>
<evidence type="ECO:0000313" key="13">
    <source>
        <dbReference type="Proteomes" id="UP000199690"/>
    </source>
</evidence>
<reference evidence="11" key="2">
    <citation type="submission" date="2016-10" db="EMBL/GenBank/DDBJ databases">
        <authorList>
            <person name="de Groot N.N."/>
        </authorList>
    </citation>
    <scope>NUCLEOTIDE SEQUENCE [LARGE SCALE GENOMIC DNA]</scope>
    <source>
        <strain evidence="11">ATCC 20501</strain>
    </source>
</reference>
<gene>
    <name evidence="8" type="primary">atpC</name>
    <name evidence="11" type="ORF">SAMN02982929_07018</name>
    <name evidence="12" type="ORF">SAMN05216506_113222</name>
</gene>
<dbReference type="InterPro" id="IPR036771">
    <property type="entry name" value="ATPsynth_dsu/esu_N"/>
</dbReference>
<dbReference type="GO" id="GO:0045259">
    <property type="term" value="C:proton-transporting ATP synthase complex"/>
    <property type="evidence" value="ECO:0007669"/>
    <property type="project" value="UniProtKB-KW"/>
</dbReference>
<comment type="function">
    <text evidence="8">Produces ATP from ADP in the presence of a proton gradient across the membrane.</text>
</comment>
<dbReference type="NCBIfam" id="NF009977">
    <property type="entry name" value="PRK13442.1"/>
    <property type="match status" value="1"/>
</dbReference>
<dbReference type="SMR" id="A0A1H6EK81"/>
<evidence type="ECO:0000313" key="14">
    <source>
        <dbReference type="Proteomes" id="UP000236729"/>
    </source>
</evidence>